<proteinExistence type="predicted"/>
<accession>A0A7S0XQA3</accession>
<organism evidence="2">
    <name type="scientific">Hemiselmis andersenii</name>
    <name type="common">Cryptophyte alga</name>
    <dbReference type="NCBI Taxonomy" id="464988"/>
    <lineage>
        <taxon>Eukaryota</taxon>
        <taxon>Cryptophyceae</taxon>
        <taxon>Cryptomonadales</taxon>
        <taxon>Hemiselmidaceae</taxon>
        <taxon>Hemiselmis</taxon>
    </lineage>
</organism>
<dbReference type="EMBL" id="HBFK01004497">
    <property type="protein sequence ID" value="CAD8736225.1"/>
    <property type="molecule type" value="Transcribed_RNA"/>
</dbReference>
<protein>
    <recommendedName>
        <fullName evidence="3">tRNA dimethylallyltransferase</fullName>
    </recommendedName>
</protein>
<name>A0A7S0XQA3_HEMAN</name>
<evidence type="ECO:0008006" key="3">
    <source>
        <dbReference type="Google" id="ProtNLM"/>
    </source>
</evidence>
<feature type="coiled-coil region" evidence="1">
    <location>
        <begin position="76"/>
        <end position="103"/>
    </location>
</feature>
<sequence length="128" mass="14912">MDLIWDLRARGDVGDEADEEMRLFIEGFQAASRQFVKRQLTWFRSDPTFRWIPAGNDDVIMRESMMPEVNFHDLYNDEKEQEANRQEEASKQAQQALKRYVAARSIYNTPEARKPLLDAICPGLTDSL</sequence>
<keyword evidence="1" id="KW-0175">Coiled coil</keyword>
<evidence type="ECO:0000313" key="2">
    <source>
        <dbReference type="EMBL" id="CAD8736225.1"/>
    </source>
</evidence>
<dbReference type="Gene3D" id="3.40.50.300">
    <property type="entry name" value="P-loop containing nucleotide triphosphate hydrolases"/>
    <property type="match status" value="1"/>
</dbReference>
<reference evidence="2" key="1">
    <citation type="submission" date="2021-01" db="EMBL/GenBank/DDBJ databases">
        <authorList>
            <person name="Corre E."/>
            <person name="Pelletier E."/>
            <person name="Niang G."/>
            <person name="Scheremetjew M."/>
            <person name="Finn R."/>
            <person name="Kale V."/>
            <person name="Holt S."/>
            <person name="Cochrane G."/>
            <person name="Meng A."/>
            <person name="Brown T."/>
            <person name="Cohen L."/>
        </authorList>
    </citation>
    <scope>NUCLEOTIDE SEQUENCE</scope>
    <source>
        <strain evidence="2">CCMP441</strain>
    </source>
</reference>
<evidence type="ECO:0000256" key="1">
    <source>
        <dbReference type="SAM" id="Coils"/>
    </source>
</evidence>
<dbReference type="InterPro" id="IPR027417">
    <property type="entry name" value="P-loop_NTPase"/>
</dbReference>
<gene>
    <name evidence="2" type="ORF">HAND1043_LOCUS2716</name>
</gene>
<dbReference type="AlphaFoldDB" id="A0A7S0XQA3"/>